<dbReference type="SMART" id="SM00546">
    <property type="entry name" value="CUE"/>
    <property type="match status" value="1"/>
</dbReference>
<reference evidence="3" key="1">
    <citation type="submission" date="2016-10" db="EMBL/GenBank/DDBJ databases">
        <authorList>
            <person name="Benchimol M."/>
            <person name="Almeida L.G."/>
            <person name="Vasconcelos A.T."/>
            <person name="Perreira-Neves A."/>
            <person name="Rosa I.A."/>
            <person name="Tasca T."/>
            <person name="Bogo M.R."/>
            <person name="de Souza W."/>
        </authorList>
    </citation>
    <scope>NUCLEOTIDE SEQUENCE [LARGE SCALE GENOMIC DNA]</scope>
    <source>
        <strain evidence="3">K</strain>
    </source>
</reference>
<feature type="compositionally biased region" description="Basic residues" evidence="1">
    <location>
        <begin position="125"/>
        <end position="135"/>
    </location>
</feature>
<dbReference type="PROSITE" id="PS51140">
    <property type="entry name" value="CUE"/>
    <property type="match status" value="1"/>
</dbReference>
<dbReference type="GeneID" id="94827176"/>
<proteinExistence type="predicted"/>
<dbReference type="VEuPathDB" id="TrichDB:TRFO_05408"/>
<dbReference type="EMBL" id="MLAK01000716">
    <property type="protein sequence ID" value="OHT06741.1"/>
    <property type="molecule type" value="Genomic_DNA"/>
</dbReference>
<name>A0A1J4KB98_9EUKA</name>
<dbReference type="RefSeq" id="XP_068359877.1">
    <property type="nucleotide sequence ID" value="XM_068492472.1"/>
</dbReference>
<keyword evidence="4" id="KW-1185">Reference proteome</keyword>
<dbReference type="CDD" id="cd14279">
    <property type="entry name" value="CUE"/>
    <property type="match status" value="1"/>
</dbReference>
<feature type="region of interest" description="Disordered" evidence="1">
    <location>
        <begin position="125"/>
        <end position="209"/>
    </location>
</feature>
<evidence type="ECO:0000256" key="1">
    <source>
        <dbReference type="SAM" id="MobiDB-lite"/>
    </source>
</evidence>
<evidence type="ECO:0000313" key="3">
    <source>
        <dbReference type="EMBL" id="OHT06741.1"/>
    </source>
</evidence>
<dbReference type="InterPro" id="IPR003892">
    <property type="entry name" value="CUE"/>
</dbReference>
<comment type="caution">
    <text evidence="3">The sequence shown here is derived from an EMBL/GenBank/DDBJ whole genome shotgun (WGS) entry which is preliminary data.</text>
</comment>
<dbReference type="GO" id="GO:0043130">
    <property type="term" value="F:ubiquitin binding"/>
    <property type="evidence" value="ECO:0007669"/>
    <property type="project" value="InterPro"/>
</dbReference>
<protein>
    <recommendedName>
        <fullName evidence="2">CUE domain-containing protein</fullName>
    </recommendedName>
</protein>
<accession>A0A1J4KB98</accession>
<feature type="compositionally biased region" description="Low complexity" evidence="1">
    <location>
        <begin position="148"/>
        <end position="161"/>
    </location>
</feature>
<evidence type="ECO:0000313" key="4">
    <source>
        <dbReference type="Proteomes" id="UP000179807"/>
    </source>
</evidence>
<feature type="domain" description="CUE" evidence="2">
    <location>
        <begin position="79"/>
        <end position="121"/>
    </location>
</feature>
<dbReference type="AlphaFoldDB" id="A0A1J4KB98"/>
<feature type="compositionally biased region" description="Polar residues" evidence="1">
    <location>
        <begin position="136"/>
        <end position="147"/>
    </location>
</feature>
<dbReference type="Proteomes" id="UP000179807">
    <property type="component" value="Unassembled WGS sequence"/>
</dbReference>
<feature type="region of interest" description="Disordered" evidence="1">
    <location>
        <begin position="247"/>
        <end position="296"/>
    </location>
</feature>
<feature type="compositionally biased region" description="Low complexity" evidence="1">
    <location>
        <begin position="174"/>
        <end position="194"/>
    </location>
</feature>
<gene>
    <name evidence="3" type="ORF">TRFO_05408</name>
</gene>
<dbReference type="Pfam" id="PF02845">
    <property type="entry name" value="CUE"/>
    <property type="match status" value="1"/>
</dbReference>
<dbReference type="Gene3D" id="1.10.8.10">
    <property type="entry name" value="DNA helicase RuvA subunit, C-terminal domain"/>
    <property type="match status" value="1"/>
</dbReference>
<sequence length="526" mass="60042">MNFQRDNVKINIKYHKLFLSISLNKGRNKISKIIANPHRKRKIRFYRSNFIQYFIGRIHHGSSNLIFIFEENLMSSSRHFEQEAQNIKEMFPDIDYQVVIELLHECRSVDDAIERILTGDAAVKWKKSKSNRKGRPQNNFTPPEQNHNNLSSPPKSNNSAAKRQETNISNKTGSPNSTFSHNSNPNSNHSNVNNRIQNRRNDSNSSNEQYLQHLQQNISPVQNPPILPTQIISPMYQQVAQIPSQTESFSSVLHSHPTEQHLNQNDFPSFHQTSHFSNQKPPNTSYEPPLKPSLKPSYEISYEQPRQMYQFHSVVHQNIDVMGQIPPQNNMTPPNPINNLYAQVPITFNNISNNSDNCNNTHKDVTLTLPKELENIKPNMNRFGSFAGPVVNITSPPSSSSSASTRISISAEENQFESFSSIITKDVPTQLTSEDPNNSGNSRQVRYKNAQFPGQYPYQVYSTYGQRATDAPYYGQYTGQYGGQQVPQFMPPDPKFMQPQQQMMSQFYSYMPQQGNGYVSSGTSNT</sequence>
<feature type="compositionally biased region" description="Polar residues" evidence="1">
    <location>
        <begin position="260"/>
        <end position="286"/>
    </location>
</feature>
<organism evidence="3 4">
    <name type="scientific">Tritrichomonas foetus</name>
    <dbReference type="NCBI Taxonomy" id="1144522"/>
    <lineage>
        <taxon>Eukaryota</taxon>
        <taxon>Metamonada</taxon>
        <taxon>Parabasalia</taxon>
        <taxon>Tritrichomonadida</taxon>
        <taxon>Tritrichomonadidae</taxon>
        <taxon>Tritrichomonas</taxon>
    </lineage>
</organism>
<evidence type="ECO:0000259" key="2">
    <source>
        <dbReference type="PROSITE" id="PS51140"/>
    </source>
</evidence>